<comment type="caution">
    <text evidence="2">The sequence shown here is derived from an EMBL/GenBank/DDBJ whole genome shotgun (WGS) entry which is preliminary data.</text>
</comment>
<feature type="compositionally biased region" description="Low complexity" evidence="1">
    <location>
        <begin position="1"/>
        <end position="12"/>
    </location>
</feature>
<keyword evidence="3" id="KW-1185">Reference proteome</keyword>
<accession>A0A9N8EYA2</accession>
<dbReference type="Proteomes" id="UP001153069">
    <property type="component" value="Unassembled WGS sequence"/>
</dbReference>
<gene>
    <name evidence="2" type="ORF">SEMRO_2068_G313320.1</name>
</gene>
<proteinExistence type="predicted"/>
<evidence type="ECO:0000256" key="1">
    <source>
        <dbReference type="SAM" id="MobiDB-lite"/>
    </source>
</evidence>
<reference evidence="2" key="1">
    <citation type="submission" date="2020-06" db="EMBL/GenBank/DDBJ databases">
        <authorList>
            <consortium name="Plant Systems Biology data submission"/>
        </authorList>
    </citation>
    <scope>NUCLEOTIDE SEQUENCE</scope>
    <source>
        <strain evidence="2">D6</strain>
    </source>
</reference>
<name>A0A9N8EYA2_9STRA</name>
<sequence>MTVTASANASAIDDSDNTKAVVERSGGGDTLPSMKVTFNWLKRNPGGGLFTTKKQVLEVHKGYEFVMGLLTALRVGETPIYSSKGDDWKLRDPQDRLSDTIEYGLIEDQAYGKTLYQMRIPEELFALPLKLEEFARRDLHFIGPDVDMRFTNGDYLPVTPVGYDLIENFAKDKKSVILFGKSGCRKTTAIFDAAQVYPCLLFTASSYDRDNERRADPGSKDLSFEALEQDVARAIEKPSDYEKKNETDKLILALVLARLLMLLVFQEKCTKDTAKHWLVYQLTEHMHHITLKLYNSLKQRSSDKLSALEREINLATDGDFYFYAFDEAQFG</sequence>
<organism evidence="2 3">
    <name type="scientific">Seminavis robusta</name>
    <dbReference type="NCBI Taxonomy" id="568900"/>
    <lineage>
        <taxon>Eukaryota</taxon>
        <taxon>Sar</taxon>
        <taxon>Stramenopiles</taxon>
        <taxon>Ochrophyta</taxon>
        <taxon>Bacillariophyta</taxon>
        <taxon>Bacillariophyceae</taxon>
        <taxon>Bacillariophycidae</taxon>
        <taxon>Naviculales</taxon>
        <taxon>Naviculaceae</taxon>
        <taxon>Seminavis</taxon>
    </lineage>
</organism>
<protein>
    <submittedName>
        <fullName evidence="2">Uncharacterized protein</fullName>
    </submittedName>
</protein>
<dbReference type="AlphaFoldDB" id="A0A9N8EYA2"/>
<evidence type="ECO:0000313" key="3">
    <source>
        <dbReference type="Proteomes" id="UP001153069"/>
    </source>
</evidence>
<feature type="region of interest" description="Disordered" evidence="1">
    <location>
        <begin position="1"/>
        <end position="26"/>
    </location>
</feature>
<dbReference type="EMBL" id="CAICTM010002066">
    <property type="protein sequence ID" value="CAB9527776.1"/>
    <property type="molecule type" value="Genomic_DNA"/>
</dbReference>
<evidence type="ECO:0000313" key="2">
    <source>
        <dbReference type="EMBL" id="CAB9527776.1"/>
    </source>
</evidence>